<reference evidence="1 2" key="1">
    <citation type="submission" date="2020-02" db="EMBL/GenBank/DDBJ databases">
        <title>A chromosome-scale genome assembly of the black bullhead catfish (Ameiurus melas).</title>
        <authorList>
            <person name="Wen M."/>
            <person name="Zham M."/>
            <person name="Cabau C."/>
            <person name="Klopp C."/>
            <person name="Donnadieu C."/>
            <person name="Roques C."/>
            <person name="Bouchez O."/>
            <person name="Lampietro C."/>
            <person name="Jouanno E."/>
            <person name="Herpin A."/>
            <person name="Louis A."/>
            <person name="Berthelot C."/>
            <person name="Parey E."/>
            <person name="Roest-Crollius H."/>
            <person name="Braasch I."/>
            <person name="Postlethwait J."/>
            <person name="Robinson-Rechavi M."/>
            <person name="Echchiki A."/>
            <person name="Begum T."/>
            <person name="Montfort J."/>
            <person name="Schartl M."/>
            <person name="Bobe J."/>
            <person name="Guiguen Y."/>
        </authorList>
    </citation>
    <scope>NUCLEOTIDE SEQUENCE [LARGE SCALE GENOMIC DNA]</scope>
    <source>
        <strain evidence="1">M_S1</strain>
        <tissue evidence="1">Blood</tissue>
    </source>
</reference>
<dbReference type="Proteomes" id="UP000593565">
    <property type="component" value="Unassembled WGS sequence"/>
</dbReference>
<organism evidence="1 2">
    <name type="scientific">Ameiurus melas</name>
    <name type="common">Black bullhead</name>
    <name type="synonym">Silurus melas</name>
    <dbReference type="NCBI Taxonomy" id="219545"/>
    <lineage>
        <taxon>Eukaryota</taxon>
        <taxon>Metazoa</taxon>
        <taxon>Chordata</taxon>
        <taxon>Craniata</taxon>
        <taxon>Vertebrata</taxon>
        <taxon>Euteleostomi</taxon>
        <taxon>Actinopterygii</taxon>
        <taxon>Neopterygii</taxon>
        <taxon>Teleostei</taxon>
        <taxon>Ostariophysi</taxon>
        <taxon>Siluriformes</taxon>
        <taxon>Ictaluridae</taxon>
        <taxon>Ameiurus</taxon>
    </lineage>
</organism>
<evidence type="ECO:0000313" key="1">
    <source>
        <dbReference type="EMBL" id="KAF4077531.1"/>
    </source>
</evidence>
<sequence length="129" mass="14893">MLNSPQETSALVFIYHKHSTYNLVQSCLDIREPLTTIPVMALSRRRRATHLIIHSTGFTHQCISDVALSSWIQQCHAFNNQLRPTLLVTITLTTQLDTLIRLIRIHTGKQVIFQSPGQVTQRKRNWTLY</sequence>
<comment type="caution">
    <text evidence="1">The sequence shown here is derived from an EMBL/GenBank/DDBJ whole genome shotgun (WGS) entry which is preliminary data.</text>
</comment>
<accession>A0A7J6A5S5</accession>
<dbReference type="EMBL" id="JAAGNN010000018">
    <property type="protein sequence ID" value="KAF4077531.1"/>
    <property type="molecule type" value="Genomic_DNA"/>
</dbReference>
<name>A0A7J6A5S5_AMEME</name>
<keyword evidence="2" id="KW-1185">Reference proteome</keyword>
<proteinExistence type="predicted"/>
<protein>
    <submittedName>
        <fullName evidence="1">Uncharacterized protein</fullName>
    </submittedName>
</protein>
<evidence type="ECO:0000313" key="2">
    <source>
        <dbReference type="Proteomes" id="UP000593565"/>
    </source>
</evidence>
<gene>
    <name evidence="1" type="ORF">AMELA_G00209110</name>
</gene>
<dbReference type="AlphaFoldDB" id="A0A7J6A5S5"/>